<name>A0A162ZBE4_PHYB8</name>
<dbReference type="Proteomes" id="UP000077315">
    <property type="component" value="Unassembled WGS sequence"/>
</dbReference>
<proteinExistence type="predicted"/>
<evidence type="ECO:0000313" key="2">
    <source>
        <dbReference type="Proteomes" id="UP000077315"/>
    </source>
</evidence>
<gene>
    <name evidence="1" type="ORF">PHYBLDRAFT_153311</name>
</gene>
<reference evidence="2" key="1">
    <citation type="submission" date="2015-06" db="EMBL/GenBank/DDBJ databases">
        <title>Expansion of signal transduction pathways in fungi by whole-genome duplication.</title>
        <authorList>
            <consortium name="DOE Joint Genome Institute"/>
            <person name="Corrochano L.M."/>
            <person name="Kuo A."/>
            <person name="Marcet-Houben M."/>
            <person name="Polaino S."/>
            <person name="Salamov A."/>
            <person name="Villalobos J.M."/>
            <person name="Alvarez M.I."/>
            <person name="Avalos J."/>
            <person name="Benito E.P."/>
            <person name="Benoit I."/>
            <person name="Burger G."/>
            <person name="Camino L.P."/>
            <person name="Canovas D."/>
            <person name="Cerda-Olmedo E."/>
            <person name="Cheng J.-F."/>
            <person name="Dominguez A."/>
            <person name="Elias M."/>
            <person name="Eslava A.P."/>
            <person name="Glaser F."/>
            <person name="Grimwood J."/>
            <person name="Gutierrez G."/>
            <person name="Heitman J."/>
            <person name="Henrissat B."/>
            <person name="Iturriaga E.A."/>
            <person name="Lang B.F."/>
            <person name="Lavin J.L."/>
            <person name="Lee S."/>
            <person name="Li W."/>
            <person name="Lindquist E."/>
            <person name="Lopez-Garcia S."/>
            <person name="Luque E.M."/>
            <person name="Marcos A.T."/>
            <person name="Martin J."/>
            <person name="McCluskey K."/>
            <person name="Medina H.R."/>
            <person name="Miralles-Duran A."/>
            <person name="Miyazaki A."/>
            <person name="Munoz-Torres E."/>
            <person name="Oguiza J.A."/>
            <person name="Ohm R."/>
            <person name="Olmedo M."/>
            <person name="Orejas M."/>
            <person name="Ortiz-Castellanos L."/>
            <person name="Pisabarro A.G."/>
            <person name="Rodriguez-Romero J."/>
            <person name="Ruiz-Herrera J."/>
            <person name="Ruiz-Vazquez R."/>
            <person name="Sanz C."/>
            <person name="Schackwitz W."/>
            <person name="Schmutz J."/>
            <person name="Shahriari M."/>
            <person name="Shelest E."/>
            <person name="Silva-Franco F."/>
            <person name="Soanes D."/>
            <person name="Syed K."/>
            <person name="Tagua V.G."/>
            <person name="Talbot N.J."/>
            <person name="Thon M."/>
            <person name="De vries R.P."/>
            <person name="Wiebenga A."/>
            <person name="Yadav J.S."/>
            <person name="Braun E.L."/>
            <person name="Baker S."/>
            <person name="Garre V."/>
            <person name="Horwitz B."/>
            <person name="Torres-Martinez S."/>
            <person name="Idnurm A."/>
            <person name="Herrera-Estrella A."/>
            <person name="Gabaldon T."/>
            <person name="Grigoriev I.V."/>
        </authorList>
    </citation>
    <scope>NUCLEOTIDE SEQUENCE [LARGE SCALE GENOMIC DNA]</scope>
    <source>
        <strain evidence="2">NRRL 1555(-)</strain>
    </source>
</reference>
<dbReference type="VEuPathDB" id="FungiDB:PHYBLDRAFT_153311"/>
<accession>A0A162ZBE4</accession>
<sequence>MNGEQLIQGFMTTPNASIRKRTVTIVPMKFFDKLRSIMGQFLRQKMFLMAGLIPLCFPRAQGELALTMRWLKPVMDPSESGSCVTPWLQHALDPAQTHGDIRLPLLFQRLLHHHLRSSLNALHSVLYAINSIPRNSFVTATYHTCLSLSISVIVVFSDPSGRTITGWRRLLVSGAFIYDEKLGDVRPRLPTERTPSPYLVFKLFSTLSAYNHTFWSFPTQPTPRNIWHRDILNTLSFQVTLHHHAPTLFATTDRPICYTGVDTLRHFLYQCPQKLIA</sequence>
<dbReference type="GeneID" id="28994017"/>
<dbReference type="InParanoid" id="A0A162ZBE4"/>
<keyword evidence="2" id="KW-1185">Reference proteome</keyword>
<dbReference type="RefSeq" id="XP_018283661.1">
    <property type="nucleotide sequence ID" value="XM_018433111.1"/>
</dbReference>
<dbReference type="AlphaFoldDB" id="A0A162ZBE4"/>
<dbReference type="EMBL" id="KV441009">
    <property type="protein sequence ID" value="OAD65621.1"/>
    <property type="molecule type" value="Genomic_DNA"/>
</dbReference>
<evidence type="ECO:0000313" key="1">
    <source>
        <dbReference type="EMBL" id="OAD65621.1"/>
    </source>
</evidence>
<organism evidence="1 2">
    <name type="scientific">Phycomyces blakesleeanus (strain ATCC 8743b / DSM 1359 / FGSC 10004 / NBRC 33097 / NRRL 1555)</name>
    <dbReference type="NCBI Taxonomy" id="763407"/>
    <lineage>
        <taxon>Eukaryota</taxon>
        <taxon>Fungi</taxon>
        <taxon>Fungi incertae sedis</taxon>
        <taxon>Mucoromycota</taxon>
        <taxon>Mucoromycotina</taxon>
        <taxon>Mucoromycetes</taxon>
        <taxon>Mucorales</taxon>
        <taxon>Phycomycetaceae</taxon>
        <taxon>Phycomyces</taxon>
    </lineage>
</organism>
<protein>
    <submittedName>
        <fullName evidence="1">Uncharacterized protein</fullName>
    </submittedName>
</protein>